<feature type="region of interest" description="Disordered" evidence="1">
    <location>
        <begin position="13"/>
        <end position="48"/>
    </location>
</feature>
<organism evidence="2">
    <name type="scientific">Arundo donax</name>
    <name type="common">Giant reed</name>
    <name type="synonym">Donax arundinaceus</name>
    <dbReference type="NCBI Taxonomy" id="35708"/>
    <lineage>
        <taxon>Eukaryota</taxon>
        <taxon>Viridiplantae</taxon>
        <taxon>Streptophyta</taxon>
        <taxon>Embryophyta</taxon>
        <taxon>Tracheophyta</taxon>
        <taxon>Spermatophyta</taxon>
        <taxon>Magnoliopsida</taxon>
        <taxon>Liliopsida</taxon>
        <taxon>Poales</taxon>
        <taxon>Poaceae</taxon>
        <taxon>PACMAD clade</taxon>
        <taxon>Arundinoideae</taxon>
        <taxon>Arundineae</taxon>
        <taxon>Arundo</taxon>
    </lineage>
</organism>
<reference evidence="2" key="2">
    <citation type="journal article" date="2015" name="Data Brief">
        <title>Shoot transcriptome of the giant reed, Arundo donax.</title>
        <authorList>
            <person name="Barrero R.A."/>
            <person name="Guerrero F.D."/>
            <person name="Moolhuijzen P."/>
            <person name="Goolsby J.A."/>
            <person name="Tidwell J."/>
            <person name="Bellgard S.E."/>
            <person name="Bellgard M.I."/>
        </authorList>
    </citation>
    <scope>NUCLEOTIDE SEQUENCE</scope>
    <source>
        <tissue evidence="2">Shoot tissue taken approximately 20 cm above the soil surface</tissue>
    </source>
</reference>
<dbReference type="EMBL" id="GBRH01211482">
    <property type="protein sequence ID" value="JAD86413.1"/>
    <property type="molecule type" value="Transcribed_RNA"/>
</dbReference>
<evidence type="ECO:0000256" key="1">
    <source>
        <dbReference type="SAM" id="MobiDB-lite"/>
    </source>
</evidence>
<reference evidence="2" key="1">
    <citation type="submission" date="2014-09" db="EMBL/GenBank/DDBJ databases">
        <authorList>
            <person name="Magalhaes I.L.F."/>
            <person name="Oliveira U."/>
            <person name="Santos F.R."/>
            <person name="Vidigal T.H.D.A."/>
            <person name="Brescovit A.D."/>
            <person name="Santos A.J."/>
        </authorList>
    </citation>
    <scope>NUCLEOTIDE SEQUENCE</scope>
    <source>
        <tissue evidence="2">Shoot tissue taken approximately 20 cm above the soil surface</tissue>
    </source>
</reference>
<name>A0A0A9DIB4_ARUDO</name>
<proteinExistence type="predicted"/>
<protein>
    <submittedName>
        <fullName evidence="2">Uncharacterized protein</fullName>
    </submittedName>
</protein>
<evidence type="ECO:0000313" key="2">
    <source>
        <dbReference type="EMBL" id="JAD86413.1"/>
    </source>
</evidence>
<sequence length="48" mass="4756">MVALVTLMISRFGGSGAGQIGASSSSLTSGHGEGFTSPSTTLGLKRKD</sequence>
<dbReference type="AlphaFoldDB" id="A0A0A9DIB4"/>
<accession>A0A0A9DIB4</accession>